<evidence type="ECO:0000256" key="7">
    <source>
        <dbReference type="ARBA" id="ARBA00023239"/>
    </source>
</evidence>
<dbReference type="Gene3D" id="3.40.50.880">
    <property type="match status" value="1"/>
</dbReference>
<proteinExistence type="inferred from homology"/>
<dbReference type="PIRSF" id="PIRSF000495">
    <property type="entry name" value="Amidotransf_hisH"/>
    <property type="match status" value="1"/>
</dbReference>
<dbReference type="PROSITE" id="PS51273">
    <property type="entry name" value="GATASE_TYPE_1"/>
    <property type="match status" value="1"/>
</dbReference>
<dbReference type="EC" id="4.3.2.10" evidence="10"/>
<dbReference type="GO" id="GO:0000105">
    <property type="term" value="P:L-histidine biosynthetic process"/>
    <property type="evidence" value="ECO:0007669"/>
    <property type="project" value="UniProtKB-UniRule"/>
</dbReference>
<dbReference type="EC" id="3.5.1.2" evidence="10"/>
<keyword evidence="5 10" id="KW-0315">Glutamine amidotransferase</keyword>
<keyword evidence="4 10" id="KW-0378">Hydrolase</keyword>
<keyword evidence="7 10" id="KW-0456">Lyase</keyword>
<dbReference type="PANTHER" id="PTHR42701">
    <property type="entry name" value="IMIDAZOLE GLYCEROL PHOSPHATE SYNTHASE SUBUNIT HISH"/>
    <property type="match status" value="1"/>
</dbReference>
<keyword evidence="14" id="KW-1185">Reference proteome</keyword>
<evidence type="ECO:0000259" key="12">
    <source>
        <dbReference type="Pfam" id="PF00117"/>
    </source>
</evidence>
<dbReference type="InterPro" id="IPR017926">
    <property type="entry name" value="GATASE"/>
</dbReference>
<dbReference type="Pfam" id="PF00117">
    <property type="entry name" value="GATase"/>
    <property type="match status" value="1"/>
</dbReference>
<dbReference type="GO" id="GO:0005737">
    <property type="term" value="C:cytoplasm"/>
    <property type="evidence" value="ECO:0007669"/>
    <property type="project" value="UniProtKB-SubCell"/>
</dbReference>
<dbReference type="PANTHER" id="PTHR42701:SF1">
    <property type="entry name" value="IMIDAZOLE GLYCEROL PHOSPHATE SYNTHASE SUBUNIT HISH"/>
    <property type="match status" value="1"/>
</dbReference>
<evidence type="ECO:0000256" key="11">
    <source>
        <dbReference type="PIRSR" id="PIRSR000495-1"/>
    </source>
</evidence>
<evidence type="ECO:0000313" key="14">
    <source>
        <dbReference type="Proteomes" id="UP000475117"/>
    </source>
</evidence>
<keyword evidence="10" id="KW-0963">Cytoplasm</keyword>
<organism evidence="13 14">
    <name type="scientific">Sulfuriroseicoccus oceanibius</name>
    <dbReference type="NCBI Taxonomy" id="2707525"/>
    <lineage>
        <taxon>Bacteria</taxon>
        <taxon>Pseudomonadati</taxon>
        <taxon>Verrucomicrobiota</taxon>
        <taxon>Verrucomicrobiia</taxon>
        <taxon>Verrucomicrobiales</taxon>
        <taxon>Verrucomicrobiaceae</taxon>
        <taxon>Sulfuriroseicoccus</taxon>
    </lineage>
</organism>
<dbReference type="UniPathway" id="UPA00031">
    <property type="reaction ID" value="UER00010"/>
</dbReference>
<dbReference type="KEGG" id="soa:G3M56_008810"/>
<feature type="active site" description="Nucleophile" evidence="10 11">
    <location>
        <position position="79"/>
    </location>
</feature>
<evidence type="ECO:0000256" key="9">
    <source>
        <dbReference type="ARBA" id="ARBA00049534"/>
    </source>
</evidence>
<evidence type="ECO:0000256" key="10">
    <source>
        <dbReference type="HAMAP-Rule" id="MF_00278"/>
    </source>
</evidence>
<dbReference type="SUPFAM" id="SSF52317">
    <property type="entry name" value="Class I glutamine amidotransferase-like"/>
    <property type="match status" value="1"/>
</dbReference>
<comment type="catalytic activity">
    <reaction evidence="9 10">
        <text>L-glutamine + H2O = L-glutamate + NH4(+)</text>
        <dbReference type="Rhea" id="RHEA:15889"/>
        <dbReference type="ChEBI" id="CHEBI:15377"/>
        <dbReference type="ChEBI" id="CHEBI:28938"/>
        <dbReference type="ChEBI" id="CHEBI:29985"/>
        <dbReference type="ChEBI" id="CHEBI:58359"/>
        <dbReference type="EC" id="3.5.1.2"/>
    </reaction>
</comment>
<dbReference type="EMBL" id="CP066776">
    <property type="protein sequence ID" value="QQL43994.1"/>
    <property type="molecule type" value="Genomic_DNA"/>
</dbReference>
<feature type="active site" evidence="10 11">
    <location>
        <position position="187"/>
    </location>
</feature>
<dbReference type="AlphaFoldDB" id="A0A6B3L4S2"/>
<evidence type="ECO:0000313" key="13">
    <source>
        <dbReference type="EMBL" id="QQL43994.1"/>
    </source>
</evidence>
<keyword evidence="3 10" id="KW-0028">Amino-acid biosynthesis</keyword>
<feature type="active site" evidence="10 11">
    <location>
        <position position="185"/>
    </location>
</feature>
<comment type="pathway">
    <text evidence="1 10">Amino-acid biosynthesis; L-histidine biosynthesis; L-histidine from 5-phospho-alpha-D-ribose 1-diphosphate: step 5/9.</text>
</comment>
<evidence type="ECO:0000256" key="5">
    <source>
        <dbReference type="ARBA" id="ARBA00022962"/>
    </source>
</evidence>
<evidence type="ECO:0000256" key="3">
    <source>
        <dbReference type="ARBA" id="ARBA00022605"/>
    </source>
</evidence>
<name>A0A6B3L4S2_9BACT</name>
<comment type="catalytic activity">
    <reaction evidence="8 10">
        <text>5-[(5-phospho-1-deoxy-D-ribulos-1-ylimino)methylamino]-1-(5-phospho-beta-D-ribosyl)imidazole-4-carboxamide + L-glutamine = D-erythro-1-(imidazol-4-yl)glycerol 3-phosphate + 5-amino-1-(5-phospho-beta-D-ribosyl)imidazole-4-carboxamide + L-glutamate + H(+)</text>
        <dbReference type="Rhea" id="RHEA:24793"/>
        <dbReference type="ChEBI" id="CHEBI:15378"/>
        <dbReference type="ChEBI" id="CHEBI:29985"/>
        <dbReference type="ChEBI" id="CHEBI:58278"/>
        <dbReference type="ChEBI" id="CHEBI:58359"/>
        <dbReference type="ChEBI" id="CHEBI:58475"/>
        <dbReference type="ChEBI" id="CHEBI:58525"/>
        <dbReference type="EC" id="4.3.2.10"/>
    </reaction>
</comment>
<sequence>MTGIIDYGAGNLLSVANAVRSLGVESKIVAAPEDFDGVTRLILPGVGSFGDCVENLKRQQLWQPIKQWLADGKPYFGICLGYQVLFESSEETPGVEGLGHFAGQVVEFSPEAGDKIPHMGWNEVSLVDPAAAMWNGLADRTHVYFVHSFFPRPADGSIVACRTDYAGESFAAAVMSGAVWATQFHPERSQAAGLQLMKNFIDAN</sequence>
<comment type="subcellular location">
    <subcellularLocation>
        <location evidence="10">Cytoplasm</location>
    </subcellularLocation>
</comment>
<reference evidence="13 14" key="1">
    <citation type="submission" date="2020-12" db="EMBL/GenBank/DDBJ databases">
        <title>Sulforoseuscoccus oceanibium gen. nov., sp. nov., a representative of the phylum Verrucomicrobia with special cytoplasmic membrane, and proposal of Sulforoseuscoccusaceae fam. nov.</title>
        <authorList>
            <person name="Xi F."/>
        </authorList>
    </citation>
    <scope>NUCLEOTIDE SEQUENCE [LARGE SCALE GENOMIC DNA]</scope>
    <source>
        <strain evidence="13 14">T37</strain>
    </source>
</reference>
<protein>
    <recommendedName>
        <fullName evidence="10">Imidazole glycerol phosphate synthase subunit HisH</fullName>
        <ecNumber evidence="10">4.3.2.10</ecNumber>
    </recommendedName>
    <alternativeName>
        <fullName evidence="10">IGP synthase glutaminase subunit</fullName>
        <ecNumber evidence="10">3.5.1.2</ecNumber>
    </alternativeName>
    <alternativeName>
        <fullName evidence="10">IGP synthase subunit HisH</fullName>
    </alternativeName>
    <alternativeName>
        <fullName evidence="10">ImGP synthase subunit HisH</fullName>
        <shortName evidence="10">IGPS subunit HisH</shortName>
    </alternativeName>
</protein>
<dbReference type="GO" id="GO:0016829">
    <property type="term" value="F:lyase activity"/>
    <property type="evidence" value="ECO:0007669"/>
    <property type="project" value="UniProtKB-KW"/>
</dbReference>
<dbReference type="GO" id="GO:0004359">
    <property type="term" value="F:glutaminase activity"/>
    <property type="evidence" value="ECO:0007669"/>
    <property type="project" value="UniProtKB-EC"/>
</dbReference>
<feature type="domain" description="Glutamine amidotransferase" evidence="12">
    <location>
        <begin position="4"/>
        <end position="200"/>
    </location>
</feature>
<comment type="function">
    <text evidence="10">IGPS catalyzes the conversion of PRFAR and glutamine to IGP, AICAR and glutamate. The HisH subunit catalyzes the hydrolysis of glutamine to glutamate and ammonia as part of the synthesis of IGP and AICAR. The resulting ammonia molecule is channeled to the active site of HisF.</text>
</comment>
<evidence type="ECO:0000256" key="4">
    <source>
        <dbReference type="ARBA" id="ARBA00022801"/>
    </source>
</evidence>
<comment type="subunit">
    <text evidence="2 10">Heterodimer of HisH and HisF.</text>
</comment>
<evidence type="ECO:0000256" key="1">
    <source>
        <dbReference type="ARBA" id="ARBA00005091"/>
    </source>
</evidence>
<dbReference type="InterPro" id="IPR029062">
    <property type="entry name" value="Class_I_gatase-like"/>
</dbReference>
<evidence type="ECO:0000256" key="2">
    <source>
        <dbReference type="ARBA" id="ARBA00011152"/>
    </source>
</evidence>
<dbReference type="NCBIfam" id="TIGR01855">
    <property type="entry name" value="IMP_synth_hisH"/>
    <property type="match status" value="1"/>
</dbReference>
<evidence type="ECO:0000256" key="6">
    <source>
        <dbReference type="ARBA" id="ARBA00023102"/>
    </source>
</evidence>
<keyword evidence="6 10" id="KW-0368">Histidine biosynthesis</keyword>
<evidence type="ECO:0000256" key="8">
    <source>
        <dbReference type="ARBA" id="ARBA00047838"/>
    </source>
</evidence>
<gene>
    <name evidence="10 13" type="primary">hisH</name>
    <name evidence="13" type="ORF">G3M56_008810</name>
</gene>
<dbReference type="InterPro" id="IPR010139">
    <property type="entry name" value="Imidazole-glycPsynth_HisH"/>
</dbReference>
<dbReference type="GO" id="GO:0000107">
    <property type="term" value="F:imidazoleglycerol-phosphate synthase activity"/>
    <property type="evidence" value="ECO:0007669"/>
    <property type="project" value="UniProtKB-UniRule"/>
</dbReference>
<dbReference type="HAMAP" id="MF_00278">
    <property type="entry name" value="HisH"/>
    <property type="match status" value="1"/>
</dbReference>
<dbReference type="CDD" id="cd01748">
    <property type="entry name" value="GATase1_IGP_Synthase"/>
    <property type="match status" value="1"/>
</dbReference>
<accession>A0A6B3L4S2</accession>
<dbReference type="Proteomes" id="UP000475117">
    <property type="component" value="Chromosome"/>
</dbReference>
<dbReference type="RefSeq" id="WP_164363439.1">
    <property type="nucleotide sequence ID" value="NZ_CP066776.1"/>
</dbReference>